<proteinExistence type="predicted"/>
<evidence type="ECO:0000313" key="3">
    <source>
        <dbReference type="Proteomes" id="UP001465755"/>
    </source>
</evidence>
<dbReference type="Pfam" id="PF11938">
    <property type="entry name" value="DUF3456"/>
    <property type="match status" value="1"/>
</dbReference>
<organism evidence="2 3">
    <name type="scientific">Symbiochloris irregularis</name>
    <dbReference type="NCBI Taxonomy" id="706552"/>
    <lineage>
        <taxon>Eukaryota</taxon>
        <taxon>Viridiplantae</taxon>
        <taxon>Chlorophyta</taxon>
        <taxon>core chlorophytes</taxon>
        <taxon>Trebouxiophyceae</taxon>
        <taxon>Trebouxiales</taxon>
        <taxon>Trebouxiaceae</taxon>
        <taxon>Symbiochloris</taxon>
    </lineage>
</organism>
<name>A0AAW1PLA7_9CHLO</name>
<keyword evidence="3" id="KW-1185">Reference proteome</keyword>
<evidence type="ECO:0000313" key="2">
    <source>
        <dbReference type="EMBL" id="KAK9809302.1"/>
    </source>
</evidence>
<comment type="caution">
    <text evidence="2">The sequence shown here is derived from an EMBL/GenBank/DDBJ whole genome shotgun (WGS) entry which is preliminary data.</text>
</comment>
<sequence length="93" mass="10378">MMLLQACAPGDAIAAPCSACLSLSNELHKRVTQEIPRGKIDLRHRLDEKGNRYGPVLDYRSSEMRVDRLLDGLCKLLSKYHLGAEGQKRNLDG</sequence>
<gene>
    <name evidence="2" type="ORF">WJX73_002842</name>
</gene>
<dbReference type="AlphaFoldDB" id="A0AAW1PLA7"/>
<accession>A0AAW1PLA7</accession>
<dbReference type="InterPro" id="IPR021852">
    <property type="entry name" value="DUF3456"/>
</dbReference>
<dbReference type="Proteomes" id="UP001465755">
    <property type="component" value="Unassembled WGS sequence"/>
</dbReference>
<evidence type="ECO:0000259" key="1">
    <source>
        <dbReference type="Pfam" id="PF11938"/>
    </source>
</evidence>
<reference evidence="2 3" key="1">
    <citation type="journal article" date="2024" name="Nat. Commun.">
        <title>Phylogenomics reveals the evolutionary origins of lichenization in chlorophyte algae.</title>
        <authorList>
            <person name="Puginier C."/>
            <person name="Libourel C."/>
            <person name="Otte J."/>
            <person name="Skaloud P."/>
            <person name="Haon M."/>
            <person name="Grisel S."/>
            <person name="Petersen M."/>
            <person name="Berrin J.G."/>
            <person name="Delaux P.M."/>
            <person name="Dal Grande F."/>
            <person name="Keller J."/>
        </authorList>
    </citation>
    <scope>NUCLEOTIDE SEQUENCE [LARGE SCALE GENOMIC DNA]</scope>
    <source>
        <strain evidence="2 3">SAG 2036</strain>
    </source>
</reference>
<protein>
    <recommendedName>
        <fullName evidence="1">DUF3456 domain-containing protein</fullName>
    </recommendedName>
</protein>
<feature type="domain" description="DUF3456" evidence="1">
    <location>
        <begin position="17"/>
        <end position="88"/>
    </location>
</feature>
<dbReference type="EMBL" id="JALJOQ010000021">
    <property type="protein sequence ID" value="KAK9809302.1"/>
    <property type="molecule type" value="Genomic_DNA"/>
</dbReference>